<dbReference type="AlphaFoldDB" id="A0A1H9JQ45"/>
<keyword evidence="2" id="KW-1185">Reference proteome</keyword>
<proteinExistence type="predicted"/>
<reference evidence="2" key="1">
    <citation type="submission" date="2016-10" db="EMBL/GenBank/DDBJ databases">
        <authorList>
            <person name="Varghese N."/>
            <person name="Submissions S."/>
        </authorList>
    </citation>
    <scope>NUCLEOTIDE SEQUENCE [LARGE SCALE GENOMIC DNA]</scope>
    <source>
        <strain evidence="2">DSM 18887</strain>
    </source>
</reference>
<dbReference type="EMBL" id="FOGB01000010">
    <property type="protein sequence ID" value="SEQ89034.1"/>
    <property type="molecule type" value="Genomic_DNA"/>
</dbReference>
<name>A0A1H9JQ45_9GAMM</name>
<organism evidence="1 2">
    <name type="scientific">Amphritea atlantica</name>
    <dbReference type="NCBI Taxonomy" id="355243"/>
    <lineage>
        <taxon>Bacteria</taxon>
        <taxon>Pseudomonadati</taxon>
        <taxon>Pseudomonadota</taxon>
        <taxon>Gammaproteobacteria</taxon>
        <taxon>Oceanospirillales</taxon>
        <taxon>Oceanospirillaceae</taxon>
        <taxon>Amphritea</taxon>
    </lineage>
</organism>
<gene>
    <name evidence="1" type="ORF">SAMN03080615_03113</name>
</gene>
<evidence type="ECO:0000313" key="2">
    <source>
        <dbReference type="Proteomes" id="UP000198749"/>
    </source>
</evidence>
<protein>
    <submittedName>
        <fullName evidence="1">Uncharacterized protein</fullName>
    </submittedName>
</protein>
<accession>A0A1H9JQ45</accession>
<evidence type="ECO:0000313" key="1">
    <source>
        <dbReference type="EMBL" id="SEQ89034.1"/>
    </source>
</evidence>
<dbReference type="Proteomes" id="UP000198749">
    <property type="component" value="Unassembled WGS sequence"/>
</dbReference>
<dbReference type="STRING" id="355243.SAMN03080615_03113"/>
<sequence length="65" mass="7390">MRCLCPQCKSLLEHQSISLHSGLVEVKHIHNNTLYICKDCSAQIGLVSVPHSWQLMPYTENQRVA</sequence>